<protein>
    <submittedName>
        <fullName evidence="2">DEBR0S5_04786g1_1</fullName>
    </submittedName>
</protein>
<organism evidence="2 3">
    <name type="scientific">Dekkera bruxellensis</name>
    <name type="common">Brettanomyces custersii</name>
    <dbReference type="NCBI Taxonomy" id="5007"/>
    <lineage>
        <taxon>Eukaryota</taxon>
        <taxon>Fungi</taxon>
        <taxon>Dikarya</taxon>
        <taxon>Ascomycota</taxon>
        <taxon>Saccharomycotina</taxon>
        <taxon>Pichiomycetes</taxon>
        <taxon>Pichiales</taxon>
        <taxon>Pichiaceae</taxon>
        <taxon>Brettanomyces</taxon>
    </lineage>
</organism>
<feature type="compositionally biased region" description="Basic and acidic residues" evidence="1">
    <location>
        <begin position="73"/>
        <end position="83"/>
    </location>
</feature>
<feature type="region of interest" description="Disordered" evidence="1">
    <location>
        <begin position="73"/>
        <end position="124"/>
    </location>
</feature>
<evidence type="ECO:0000313" key="2">
    <source>
        <dbReference type="EMBL" id="VUG19514.1"/>
    </source>
</evidence>
<dbReference type="EMBL" id="CABFWN010000005">
    <property type="protein sequence ID" value="VUG19514.1"/>
    <property type="molecule type" value="Genomic_DNA"/>
</dbReference>
<evidence type="ECO:0000256" key="1">
    <source>
        <dbReference type="SAM" id="MobiDB-lite"/>
    </source>
</evidence>
<dbReference type="Proteomes" id="UP000478008">
    <property type="component" value="Unassembled WGS sequence"/>
</dbReference>
<dbReference type="AlphaFoldDB" id="A0A7D9CZE3"/>
<sequence>MIGTYKYITHCFTPVRKRTFGMAGAQLRMYSAKRSIFEEGPRPPLLSREEQKEFEDSVKKAKIQMTIEEYNEKVGVKPSETSKSDSNLDATGPMTTKTIPEFEGNVNPKTGEVGGPKARSDKTW</sequence>
<evidence type="ECO:0000313" key="3">
    <source>
        <dbReference type="Proteomes" id="UP000478008"/>
    </source>
</evidence>
<proteinExistence type="predicted"/>
<name>A0A7D9CZE3_DEKBR</name>
<keyword evidence="3" id="KW-1185">Reference proteome</keyword>
<reference evidence="2 3" key="1">
    <citation type="submission" date="2019-07" db="EMBL/GenBank/DDBJ databases">
        <authorList>
            <person name="Friedrich A."/>
            <person name="Schacherer J."/>
        </authorList>
    </citation>
    <scope>NUCLEOTIDE SEQUENCE [LARGE SCALE GENOMIC DNA]</scope>
</reference>
<feature type="compositionally biased region" description="Polar residues" evidence="1">
    <location>
        <begin position="84"/>
        <end position="98"/>
    </location>
</feature>
<accession>A0A7D9CZE3</accession>
<gene>
    <name evidence="2" type="ORF">DEBR0S5_04786G</name>
</gene>